<name>A0A8H7PHL0_MORIS</name>
<feature type="compositionally biased region" description="Low complexity" evidence="1">
    <location>
        <begin position="225"/>
        <end position="246"/>
    </location>
</feature>
<dbReference type="Proteomes" id="UP000654370">
    <property type="component" value="Unassembled WGS sequence"/>
</dbReference>
<feature type="region of interest" description="Disordered" evidence="1">
    <location>
        <begin position="466"/>
        <end position="491"/>
    </location>
</feature>
<dbReference type="AlphaFoldDB" id="A0A8H7PHL0"/>
<comment type="caution">
    <text evidence="2">The sequence shown here is derived from an EMBL/GenBank/DDBJ whole genome shotgun (WGS) entry which is preliminary data.</text>
</comment>
<feature type="compositionally biased region" description="Basic and acidic residues" evidence="1">
    <location>
        <begin position="374"/>
        <end position="385"/>
    </location>
</feature>
<organism evidence="2 3">
    <name type="scientific">Mortierella isabellina</name>
    <name type="common">Filamentous fungus</name>
    <name type="synonym">Umbelopsis isabellina</name>
    <dbReference type="NCBI Taxonomy" id="91625"/>
    <lineage>
        <taxon>Eukaryota</taxon>
        <taxon>Fungi</taxon>
        <taxon>Fungi incertae sedis</taxon>
        <taxon>Mucoromycota</taxon>
        <taxon>Mucoromycotina</taxon>
        <taxon>Umbelopsidomycetes</taxon>
        <taxon>Umbelopsidales</taxon>
        <taxon>Umbelopsidaceae</taxon>
        <taxon>Umbelopsis</taxon>
    </lineage>
</organism>
<feature type="compositionally biased region" description="Basic and acidic residues" evidence="1">
    <location>
        <begin position="477"/>
        <end position="491"/>
    </location>
</feature>
<feature type="region of interest" description="Disordered" evidence="1">
    <location>
        <begin position="167"/>
        <end position="274"/>
    </location>
</feature>
<dbReference type="OrthoDB" id="5578001at2759"/>
<feature type="non-terminal residue" evidence="2">
    <location>
        <position position="1"/>
    </location>
</feature>
<dbReference type="EMBL" id="JAEPQZ010000013">
    <property type="protein sequence ID" value="KAG2174122.1"/>
    <property type="molecule type" value="Genomic_DNA"/>
</dbReference>
<sequence>FKVMEAIDDLANENIVRSVAFTALQFRQQRNVEGLLPVSTQVLQQRVRYLSDQSESTDEDKDYILQWQKDDCPRVIDLIWNGYEEDLYQSKIFYKRSDAETLHAIVEFAAKDDKHFVVVVAKEDGAEDQEWKYHNTREIDDEEWKKTIIAEWSKTIEDAERKFIQDVTKHNEDQKKQRKEKKLKRKGKKSTKGRGGAEEHHGGQAPDDYWGDWSSENGSQDELGDSNSSHASNSDDSDDGYYNNWSQHPESSGSVPEDDMIAEDYPPDHAKHLGVPTFVVDSGSHRQIVKRSSMEQQEIQEEYDNSHNPLFTVPSVPNLMDMHTSALQELTTILNSTIQHTEHDKLRTINMNPLPKVMYYRQQEPSEVDNGDDSSSRAESVKYSDKVPGGWPESRQEEDNTSYYALTPGDQHGRYSDHEASGTSSDTKDTAKSFLMKSLSALVAVARMLGFTGRQISDMVDQIVQQQEAESIPQDSKQSDDVKQQLEKESC</sequence>
<accession>A0A8H7PHL0</accession>
<feature type="compositionally biased region" description="Basic and acidic residues" evidence="1">
    <location>
        <begin position="411"/>
        <end position="428"/>
    </location>
</feature>
<protein>
    <submittedName>
        <fullName evidence="2">Uncharacterized protein</fullName>
    </submittedName>
</protein>
<keyword evidence="3" id="KW-1185">Reference proteome</keyword>
<reference evidence="2" key="1">
    <citation type="submission" date="2020-12" db="EMBL/GenBank/DDBJ databases">
        <title>Metabolic potential, ecology and presence of endohyphal bacteria is reflected in genomic diversity of Mucoromycotina.</title>
        <authorList>
            <person name="Muszewska A."/>
            <person name="Okrasinska A."/>
            <person name="Steczkiewicz K."/>
            <person name="Drgas O."/>
            <person name="Orlowska M."/>
            <person name="Perlinska-Lenart U."/>
            <person name="Aleksandrzak-Piekarczyk T."/>
            <person name="Szatraj K."/>
            <person name="Zielenkiewicz U."/>
            <person name="Pilsyk S."/>
            <person name="Malc E."/>
            <person name="Mieczkowski P."/>
            <person name="Kruszewska J.S."/>
            <person name="Biernat P."/>
            <person name="Pawlowska J."/>
        </authorList>
    </citation>
    <scope>NUCLEOTIDE SEQUENCE</scope>
    <source>
        <strain evidence="2">WA0000067209</strain>
    </source>
</reference>
<feature type="compositionally biased region" description="Basic residues" evidence="1">
    <location>
        <begin position="176"/>
        <end position="192"/>
    </location>
</feature>
<evidence type="ECO:0000313" key="2">
    <source>
        <dbReference type="EMBL" id="KAG2174122.1"/>
    </source>
</evidence>
<proteinExistence type="predicted"/>
<evidence type="ECO:0000256" key="1">
    <source>
        <dbReference type="SAM" id="MobiDB-lite"/>
    </source>
</evidence>
<feature type="region of interest" description="Disordered" evidence="1">
    <location>
        <begin position="364"/>
        <end position="428"/>
    </location>
</feature>
<evidence type="ECO:0000313" key="3">
    <source>
        <dbReference type="Proteomes" id="UP000654370"/>
    </source>
</evidence>
<gene>
    <name evidence="2" type="ORF">INT43_004142</name>
</gene>